<evidence type="ECO:0000313" key="2">
    <source>
        <dbReference type="Proteomes" id="UP000541444"/>
    </source>
</evidence>
<comment type="caution">
    <text evidence="1">The sequence shown here is derived from an EMBL/GenBank/DDBJ whole genome shotgun (WGS) entry which is preliminary data.</text>
</comment>
<evidence type="ECO:0008006" key="3">
    <source>
        <dbReference type="Google" id="ProtNLM"/>
    </source>
</evidence>
<keyword evidence="2" id="KW-1185">Reference proteome</keyword>
<dbReference type="EMBL" id="JACGCM010001796">
    <property type="protein sequence ID" value="KAF6149347.1"/>
    <property type="molecule type" value="Genomic_DNA"/>
</dbReference>
<dbReference type="AlphaFoldDB" id="A0A7J7M3C3"/>
<dbReference type="InterPro" id="IPR040256">
    <property type="entry name" value="At4g02000-like"/>
</dbReference>
<dbReference type="PANTHER" id="PTHR31286">
    <property type="entry name" value="GLYCINE-RICH CELL WALL STRUCTURAL PROTEIN 1.8-LIKE"/>
    <property type="match status" value="1"/>
</dbReference>
<protein>
    <recommendedName>
        <fullName evidence="3">DUF4283 domain-containing protein</fullName>
    </recommendedName>
</protein>
<gene>
    <name evidence="1" type="ORF">GIB67_016885</name>
</gene>
<evidence type="ECO:0000313" key="1">
    <source>
        <dbReference type="EMBL" id="KAF6149347.1"/>
    </source>
</evidence>
<name>A0A7J7M3C3_9MAGN</name>
<proteinExistence type="predicted"/>
<sequence length="254" mass="28129">MSKQLKVMLAKLRAFASCDGDGRFADVIEDEVEVGEKKIHDRICVRTIVRIAENDEGVVTEELMGIDGVNLKMNNHEGTTESGARRVIDIRTDMWGPQISIYSAAEATQYLPWAVDSSMSEGMVDSSMGEGMGKFVLKLPKEVIDEGISKWQDTITGYFVGSGIPFYMWKAFSDIDFSKLNTIPIWVKFFNLPKHCWSSKALSYIASAIGKPLCLDNATESQTRMSFAKVCIEVTPDHTLPASILVDRGDGVLT</sequence>
<dbReference type="Proteomes" id="UP000541444">
    <property type="component" value="Unassembled WGS sequence"/>
</dbReference>
<dbReference type="PANTHER" id="PTHR31286:SF165">
    <property type="entry name" value="DUF4283 DOMAIN-CONTAINING PROTEIN"/>
    <property type="match status" value="1"/>
</dbReference>
<reference evidence="1 2" key="1">
    <citation type="journal article" date="2020" name="IScience">
        <title>Genome Sequencing of the Endangered Kingdonia uniflora (Circaeasteraceae, Ranunculales) Reveals Potential Mechanisms of Evolutionary Specialization.</title>
        <authorList>
            <person name="Sun Y."/>
            <person name="Deng T."/>
            <person name="Zhang A."/>
            <person name="Moore M.J."/>
            <person name="Landis J.B."/>
            <person name="Lin N."/>
            <person name="Zhang H."/>
            <person name="Zhang X."/>
            <person name="Huang J."/>
            <person name="Zhang X."/>
            <person name="Sun H."/>
            <person name="Wang H."/>
        </authorList>
    </citation>
    <scope>NUCLEOTIDE SEQUENCE [LARGE SCALE GENOMIC DNA]</scope>
    <source>
        <strain evidence="1">TB1705</strain>
        <tissue evidence="1">Leaf</tissue>
    </source>
</reference>
<accession>A0A7J7M3C3</accession>
<dbReference type="OrthoDB" id="1939300at2759"/>
<organism evidence="1 2">
    <name type="scientific">Kingdonia uniflora</name>
    <dbReference type="NCBI Taxonomy" id="39325"/>
    <lineage>
        <taxon>Eukaryota</taxon>
        <taxon>Viridiplantae</taxon>
        <taxon>Streptophyta</taxon>
        <taxon>Embryophyta</taxon>
        <taxon>Tracheophyta</taxon>
        <taxon>Spermatophyta</taxon>
        <taxon>Magnoliopsida</taxon>
        <taxon>Ranunculales</taxon>
        <taxon>Circaeasteraceae</taxon>
        <taxon>Kingdonia</taxon>
    </lineage>
</organism>